<sequence length="723" mass="82576">MFQSLVTVHGWVEEFQQQLNDEYGKISKTTENMLSQLKEVLKAFDRSCILAVTDTNGVIIEVNNTFCDISGYSRNELIGQTHRIVNAGYHDASFYRDMWGTIKQGRIWTGEIKNKKKGGAYYWVKTMIFPICDQRGQPEKFISIRTDITEGKASEEKLRKMIENDYFTLIKNLHNFVIRTNWKQGRGPEVTFLEGRLAEAIGLNTELVKGELVTDIIGDDNQQPLIQQQFQKAFEGRTVTLEYKHGFRFFHASLSPVIGEDGKVKEVIASISDITELKQSELTVRNIAFHDSLTGLPNRRLLEEDLVYRILDAKVQQKKAGLLLVDLDEFKNINDTLGHSAGDRFIMMAAERMQNITLHNYVEDYELYHIGGDEFVWFIYGFEEIDLMQVVDVVINVFEEPFHYNGGELYQRASIGVSVYPNSAEHAEELMKHADMALYAAKHAGGQTYRFFSSDMKGAFLSKVQMETDLREAVKDRNQFELYYQPVIRVADNSVSSCEALIRWNHPTKGLVSPIDFIKTAEDSGLIIPLGDWVIQRACQDLKKWEEEQKVKLDITINISPCQIQQPGFVRNIKETVDSFEISPDRIQLEITENGLMENTSDSINTLQKLKDYGFSIAIDDFGTGYSSLSYLKQFPVHCLKIDKSFVRDLPGDRADRAIVSSTIKLGKDLGLFTVAEGVETQEAYEYLRSISCPYVQGYLFSKPIPESEFIQLVKERKSKAEN</sequence>
<dbReference type="InterPro" id="IPR000700">
    <property type="entry name" value="PAS-assoc_C"/>
</dbReference>
<dbReference type="PROSITE" id="PS50112">
    <property type="entry name" value="PAS"/>
    <property type="match status" value="1"/>
</dbReference>
<feature type="domain" description="EAL" evidence="3">
    <location>
        <begin position="463"/>
        <end position="718"/>
    </location>
</feature>
<dbReference type="RefSeq" id="WP_217068520.1">
    <property type="nucleotide sequence ID" value="NZ_JAHQCS010000168.1"/>
</dbReference>
<dbReference type="SMART" id="SM00086">
    <property type="entry name" value="PAC"/>
    <property type="match status" value="2"/>
</dbReference>
<dbReference type="InterPro" id="IPR001610">
    <property type="entry name" value="PAC"/>
</dbReference>
<dbReference type="InterPro" id="IPR001633">
    <property type="entry name" value="EAL_dom"/>
</dbReference>
<dbReference type="Pfam" id="PF13426">
    <property type="entry name" value="PAS_9"/>
    <property type="match status" value="2"/>
</dbReference>
<reference evidence="5 6" key="1">
    <citation type="submission" date="2021-06" db="EMBL/GenBank/DDBJ databases">
        <title>Bacillus sp. RD4P76, an endophyte from a halophyte.</title>
        <authorList>
            <person name="Sun J.-Q."/>
        </authorList>
    </citation>
    <scope>NUCLEOTIDE SEQUENCE [LARGE SCALE GENOMIC DNA]</scope>
    <source>
        <strain evidence="5 6">CGMCC 1.15917</strain>
    </source>
</reference>
<dbReference type="SMART" id="SM00267">
    <property type="entry name" value="GGDEF"/>
    <property type="match status" value="1"/>
</dbReference>
<dbReference type="CDD" id="cd01948">
    <property type="entry name" value="EAL"/>
    <property type="match status" value="1"/>
</dbReference>
<dbReference type="Pfam" id="PF00990">
    <property type="entry name" value="GGDEF"/>
    <property type="match status" value="1"/>
</dbReference>
<dbReference type="EMBL" id="JAHQCS010000168">
    <property type="protein sequence ID" value="MBU9714167.1"/>
    <property type="molecule type" value="Genomic_DNA"/>
</dbReference>
<dbReference type="InterPro" id="IPR000014">
    <property type="entry name" value="PAS"/>
</dbReference>
<dbReference type="PANTHER" id="PTHR44757:SF2">
    <property type="entry name" value="BIOFILM ARCHITECTURE MAINTENANCE PROTEIN MBAA"/>
    <property type="match status" value="1"/>
</dbReference>
<dbReference type="NCBIfam" id="TIGR00254">
    <property type="entry name" value="GGDEF"/>
    <property type="match status" value="1"/>
</dbReference>
<feature type="domain" description="GGDEF" evidence="4">
    <location>
        <begin position="318"/>
        <end position="454"/>
    </location>
</feature>
<keyword evidence="6" id="KW-1185">Reference proteome</keyword>
<dbReference type="CDD" id="cd00130">
    <property type="entry name" value="PAS"/>
    <property type="match status" value="1"/>
</dbReference>
<evidence type="ECO:0000259" key="4">
    <source>
        <dbReference type="PROSITE" id="PS50887"/>
    </source>
</evidence>
<dbReference type="Pfam" id="PF00563">
    <property type="entry name" value="EAL"/>
    <property type="match status" value="1"/>
</dbReference>
<dbReference type="PROSITE" id="PS50113">
    <property type="entry name" value="PAC"/>
    <property type="match status" value="2"/>
</dbReference>
<evidence type="ECO:0000259" key="3">
    <source>
        <dbReference type="PROSITE" id="PS50883"/>
    </source>
</evidence>
<protein>
    <submittedName>
        <fullName evidence="5">EAL domain-containing protein</fullName>
    </submittedName>
</protein>
<feature type="domain" description="PAC" evidence="2">
    <location>
        <begin position="232"/>
        <end position="286"/>
    </location>
</feature>
<dbReference type="NCBIfam" id="TIGR00229">
    <property type="entry name" value="sensory_box"/>
    <property type="match status" value="1"/>
</dbReference>
<evidence type="ECO:0000259" key="1">
    <source>
        <dbReference type="PROSITE" id="PS50112"/>
    </source>
</evidence>
<name>A0ABS6JKF8_9BACI</name>
<dbReference type="PANTHER" id="PTHR44757">
    <property type="entry name" value="DIGUANYLATE CYCLASE DGCP"/>
    <property type="match status" value="1"/>
</dbReference>
<gene>
    <name evidence="5" type="ORF">KS419_20735</name>
</gene>
<evidence type="ECO:0000313" key="5">
    <source>
        <dbReference type="EMBL" id="MBU9714167.1"/>
    </source>
</evidence>
<dbReference type="InterPro" id="IPR000160">
    <property type="entry name" value="GGDEF_dom"/>
</dbReference>
<evidence type="ECO:0000259" key="2">
    <source>
        <dbReference type="PROSITE" id="PS50113"/>
    </source>
</evidence>
<dbReference type="PROSITE" id="PS50883">
    <property type="entry name" value="EAL"/>
    <property type="match status" value="1"/>
</dbReference>
<feature type="domain" description="PAS" evidence="1">
    <location>
        <begin position="33"/>
        <end position="81"/>
    </location>
</feature>
<dbReference type="Proteomes" id="UP000784880">
    <property type="component" value="Unassembled WGS sequence"/>
</dbReference>
<accession>A0ABS6JKF8</accession>
<evidence type="ECO:0000313" key="6">
    <source>
        <dbReference type="Proteomes" id="UP000784880"/>
    </source>
</evidence>
<dbReference type="InterPro" id="IPR052155">
    <property type="entry name" value="Biofilm_reg_signaling"/>
</dbReference>
<feature type="domain" description="PAC" evidence="2">
    <location>
        <begin position="108"/>
        <end position="160"/>
    </location>
</feature>
<comment type="caution">
    <text evidence="5">The sequence shown here is derived from an EMBL/GenBank/DDBJ whole genome shotgun (WGS) entry which is preliminary data.</text>
</comment>
<dbReference type="CDD" id="cd01949">
    <property type="entry name" value="GGDEF"/>
    <property type="match status" value="1"/>
</dbReference>
<dbReference type="SMART" id="SM00052">
    <property type="entry name" value="EAL"/>
    <property type="match status" value="1"/>
</dbReference>
<organism evidence="5 6">
    <name type="scientific">Evansella tamaricis</name>
    <dbReference type="NCBI Taxonomy" id="2069301"/>
    <lineage>
        <taxon>Bacteria</taxon>
        <taxon>Bacillati</taxon>
        <taxon>Bacillota</taxon>
        <taxon>Bacilli</taxon>
        <taxon>Bacillales</taxon>
        <taxon>Bacillaceae</taxon>
        <taxon>Evansella</taxon>
    </lineage>
</organism>
<dbReference type="PROSITE" id="PS50887">
    <property type="entry name" value="GGDEF"/>
    <property type="match status" value="1"/>
</dbReference>
<proteinExistence type="predicted"/>
<dbReference type="SMART" id="SM00091">
    <property type="entry name" value="PAS"/>
    <property type="match status" value="2"/>
</dbReference>